<reference evidence="1 2" key="1">
    <citation type="journal article" date="2019" name="Int. J. Syst. Evol. Microbiol.">
        <title>The Global Catalogue of Microorganisms (GCM) 10K type strain sequencing project: providing services to taxonomists for standard genome sequencing and annotation.</title>
        <authorList>
            <consortium name="The Broad Institute Genomics Platform"/>
            <consortium name="The Broad Institute Genome Sequencing Center for Infectious Disease"/>
            <person name="Wu L."/>
            <person name="Ma J."/>
        </authorList>
    </citation>
    <scope>NUCLEOTIDE SEQUENCE [LARGE SCALE GENOMIC DNA]</scope>
    <source>
        <strain evidence="1 2">JCM 15481</strain>
    </source>
</reference>
<dbReference type="RefSeq" id="WP_344287979.1">
    <property type="nucleotide sequence ID" value="NZ_BAAAPF010000010.1"/>
</dbReference>
<evidence type="ECO:0008006" key="3">
    <source>
        <dbReference type="Google" id="ProtNLM"/>
    </source>
</evidence>
<dbReference type="EMBL" id="BAAAPF010000010">
    <property type="protein sequence ID" value="GAA2110961.1"/>
    <property type="molecule type" value="Genomic_DNA"/>
</dbReference>
<name>A0ABN2XF25_9ACTN</name>
<proteinExistence type="predicted"/>
<dbReference type="Proteomes" id="UP001500443">
    <property type="component" value="Unassembled WGS sequence"/>
</dbReference>
<evidence type="ECO:0000313" key="1">
    <source>
        <dbReference type="EMBL" id="GAA2110961.1"/>
    </source>
</evidence>
<gene>
    <name evidence="1" type="ORF">GCM10009802_08380</name>
</gene>
<protein>
    <recommendedName>
        <fullName evidence="3">Transposase</fullName>
    </recommendedName>
</protein>
<keyword evidence="2" id="KW-1185">Reference proteome</keyword>
<organism evidence="1 2">
    <name type="scientific">Streptomyces synnematoformans</name>
    <dbReference type="NCBI Taxonomy" id="415721"/>
    <lineage>
        <taxon>Bacteria</taxon>
        <taxon>Bacillati</taxon>
        <taxon>Actinomycetota</taxon>
        <taxon>Actinomycetes</taxon>
        <taxon>Kitasatosporales</taxon>
        <taxon>Streptomycetaceae</taxon>
        <taxon>Streptomyces</taxon>
    </lineage>
</organism>
<sequence>MNADQPPSPGDLLVDRRTGRPGRVVCVLDEYARLRPLRTGARPWIAPLSAVRRATDDEQRAVVRHAGRVLTWRGVAVR</sequence>
<comment type="caution">
    <text evidence="1">The sequence shown here is derived from an EMBL/GenBank/DDBJ whole genome shotgun (WGS) entry which is preliminary data.</text>
</comment>
<accession>A0ABN2XF25</accession>
<evidence type="ECO:0000313" key="2">
    <source>
        <dbReference type="Proteomes" id="UP001500443"/>
    </source>
</evidence>